<proteinExistence type="predicted"/>
<dbReference type="AlphaFoldDB" id="A9LGT7"/>
<evidence type="ECO:0000313" key="1">
    <source>
        <dbReference type="EMBL" id="ABX10608.1"/>
    </source>
</evidence>
<gene>
    <name evidence="1" type="ORF">6N14_15</name>
</gene>
<protein>
    <submittedName>
        <fullName evidence="1">Uncharacterized protein</fullName>
    </submittedName>
</protein>
<sequence length="65" mass="6616">MLFGCIVSVTCDTSCSTKLNGESLGSLTEGPGAESTFGLNLISPGDASAALVNRYKIEGFDPGSE</sequence>
<dbReference type="EMBL" id="EF591885">
    <property type="protein sequence ID" value="ABX10608.1"/>
    <property type="molecule type" value="Genomic_DNA"/>
</dbReference>
<accession>A9LGT7</accession>
<reference evidence="1" key="1">
    <citation type="journal article" date="2007" name="ISME J.">
        <title>Fosmids of novel marine Planctomycetes from the Namibian and Oregon coast upwelling systems and their cross-comparison with planctomycete genomes.</title>
        <authorList>
            <person name="Woebken D."/>
            <person name="Teeling H."/>
            <person name="Wecker P."/>
            <person name="Dumitriu A."/>
            <person name="Kostadinov I."/>
            <person name="DeLong E.F."/>
            <person name="Amann R."/>
            <person name="Gloeckner F.O."/>
        </authorList>
    </citation>
    <scope>NUCLEOTIDE SEQUENCE</scope>
</reference>
<name>A9LGT7_9BACT</name>
<organism evidence="1">
    <name type="scientific">uncultured planctomycete 6N14</name>
    <dbReference type="NCBI Taxonomy" id="455069"/>
    <lineage>
        <taxon>Bacteria</taxon>
        <taxon>Pseudomonadati</taxon>
        <taxon>Planctomycetota</taxon>
        <taxon>Planctomycetia</taxon>
        <taxon>Planctomycetales</taxon>
        <taxon>environmental samples</taxon>
    </lineage>
</organism>